<reference evidence="1 2" key="1">
    <citation type="submission" date="2024-01" db="EMBL/GenBank/DDBJ databases">
        <authorList>
            <person name="Kunselman E."/>
        </authorList>
    </citation>
    <scope>NUCLEOTIDE SEQUENCE [LARGE SCALE GENOMIC DNA]</scope>
    <source>
        <strain evidence="1">2 abalone samples</strain>
    </source>
</reference>
<dbReference type="Proteomes" id="UP001314181">
    <property type="component" value="Unassembled WGS sequence"/>
</dbReference>
<gene>
    <name evidence="1" type="ORF">CAXC1_320045</name>
</gene>
<dbReference type="EMBL" id="CAWVOK010000025">
    <property type="protein sequence ID" value="CAK8163240.1"/>
    <property type="molecule type" value="Genomic_DNA"/>
</dbReference>
<organism evidence="1 2">
    <name type="scientific">Candidatus Xenohaliotis californiensis</name>
    <dbReference type="NCBI Taxonomy" id="84677"/>
    <lineage>
        <taxon>Bacteria</taxon>
        <taxon>Pseudomonadati</taxon>
        <taxon>Pseudomonadota</taxon>
        <taxon>Alphaproteobacteria</taxon>
        <taxon>Rickettsiales</taxon>
        <taxon>Anaplasmataceae</taxon>
        <taxon>Candidatus Xenohaliotis</taxon>
    </lineage>
</organism>
<protein>
    <submittedName>
        <fullName evidence="1">Uncharacterized protein</fullName>
    </submittedName>
</protein>
<dbReference type="RefSeq" id="WP_338364265.1">
    <property type="nucleotide sequence ID" value="NZ_CAWVOK010000025.1"/>
</dbReference>
<evidence type="ECO:0000313" key="2">
    <source>
        <dbReference type="Proteomes" id="UP001314181"/>
    </source>
</evidence>
<sequence>MNKILYLSICNFKDSGFENINFTEMPWYKFIKIIASIKLKMAINIKKLHKTT</sequence>
<proteinExistence type="predicted"/>
<name>A0ABP0EWR1_9RICK</name>
<accession>A0ABP0EWR1</accession>
<evidence type="ECO:0000313" key="1">
    <source>
        <dbReference type="EMBL" id="CAK8163240.1"/>
    </source>
</evidence>
<comment type="caution">
    <text evidence="1">The sequence shown here is derived from an EMBL/GenBank/DDBJ whole genome shotgun (WGS) entry which is preliminary data.</text>
</comment>
<keyword evidence="2" id="KW-1185">Reference proteome</keyword>